<keyword evidence="4" id="KW-0804">Transcription</keyword>
<keyword evidence="2" id="KW-0805">Transcription regulation</keyword>
<evidence type="ECO:0000256" key="4">
    <source>
        <dbReference type="ARBA" id="ARBA00023163"/>
    </source>
</evidence>
<dbReference type="RefSeq" id="WP_346760863.1">
    <property type="nucleotide sequence ID" value="NZ_JAUJEB010000006.1"/>
</dbReference>
<keyword evidence="8" id="KW-1185">Reference proteome</keyword>
<gene>
    <name evidence="7" type="ORF">QQ020_25880</name>
</gene>
<feature type="domain" description="RNA polymerase sigma-70 region 2" evidence="5">
    <location>
        <begin position="48"/>
        <end position="115"/>
    </location>
</feature>
<dbReference type="InterPro" id="IPR014284">
    <property type="entry name" value="RNA_pol_sigma-70_dom"/>
</dbReference>
<dbReference type="EMBL" id="JAUJEB010000006">
    <property type="protein sequence ID" value="MDN5215534.1"/>
    <property type="molecule type" value="Genomic_DNA"/>
</dbReference>
<protein>
    <submittedName>
        <fullName evidence="7">Sigma-70 family RNA polymerase sigma factor</fullName>
    </submittedName>
</protein>
<dbReference type="InterPro" id="IPR036388">
    <property type="entry name" value="WH-like_DNA-bd_sf"/>
</dbReference>
<evidence type="ECO:0000256" key="3">
    <source>
        <dbReference type="ARBA" id="ARBA00023082"/>
    </source>
</evidence>
<comment type="similarity">
    <text evidence="1">Belongs to the sigma-70 factor family. ECF subfamily.</text>
</comment>
<dbReference type="InterPro" id="IPR013324">
    <property type="entry name" value="RNA_pol_sigma_r3/r4-like"/>
</dbReference>
<dbReference type="Gene3D" id="1.10.10.10">
    <property type="entry name" value="Winged helix-like DNA-binding domain superfamily/Winged helix DNA-binding domain"/>
    <property type="match status" value="1"/>
</dbReference>
<dbReference type="InterPro" id="IPR013325">
    <property type="entry name" value="RNA_pol_sigma_r2"/>
</dbReference>
<dbReference type="Gene3D" id="1.10.1740.10">
    <property type="match status" value="1"/>
</dbReference>
<reference evidence="7" key="1">
    <citation type="submission" date="2023-06" db="EMBL/GenBank/DDBJ databases">
        <title>Genomic of Agaribacillus aureum.</title>
        <authorList>
            <person name="Wang G."/>
        </authorList>
    </citation>
    <scope>NUCLEOTIDE SEQUENCE</scope>
    <source>
        <strain evidence="7">BMA12</strain>
    </source>
</reference>
<evidence type="ECO:0000256" key="1">
    <source>
        <dbReference type="ARBA" id="ARBA00010641"/>
    </source>
</evidence>
<organism evidence="7 8">
    <name type="scientific">Agaribacillus aureus</name>
    <dbReference type="NCBI Taxonomy" id="3051825"/>
    <lineage>
        <taxon>Bacteria</taxon>
        <taxon>Pseudomonadati</taxon>
        <taxon>Bacteroidota</taxon>
        <taxon>Cytophagia</taxon>
        <taxon>Cytophagales</taxon>
        <taxon>Splendidivirgaceae</taxon>
        <taxon>Agaribacillus</taxon>
    </lineage>
</organism>
<name>A0ABT8LCM2_9BACT</name>
<dbReference type="InterPro" id="IPR007627">
    <property type="entry name" value="RNA_pol_sigma70_r2"/>
</dbReference>
<comment type="caution">
    <text evidence="7">The sequence shown here is derived from an EMBL/GenBank/DDBJ whole genome shotgun (WGS) entry which is preliminary data.</text>
</comment>
<accession>A0ABT8LCM2</accession>
<dbReference type="Proteomes" id="UP001172083">
    <property type="component" value="Unassembled WGS sequence"/>
</dbReference>
<evidence type="ECO:0000313" key="7">
    <source>
        <dbReference type="EMBL" id="MDN5215534.1"/>
    </source>
</evidence>
<dbReference type="PANTHER" id="PTHR43133">
    <property type="entry name" value="RNA POLYMERASE ECF-TYPE SIGMA FACTO"/>
    <property type="match status" value="1"/>
</dbReference>
<evidence type="ECO:0000313" key="8">
    <source>
        <dbReference type="Proteomes" id="UP001172083"/>
    </source>
</evidence>
<dbReference type="InterPro" id="IPR013249">
    <property type="entry name" value="RNA_pol_sigma70_r4_t2"/>
</dbReference>
<dbReference type="Pfam" id="PF04542">
    <property type="entry name" value="Sigma70_r2"/>
    <property type="match status" value="1"/>
</dbReference>
<dbReference type="PANTHER" id="PTHR43133:SF46">
    <property type="entry name" value="RNA POLYMERASE SIGMA-70 FACTOR ECF SUBFAMILY"/>
    <property type="match status" value="1"/>
</dbReference>
<evidence type="ECO:0000259" key="6">
    <source>
        <dbReference type="Pfam" id="PF08281"/>
    </source>
</evidence>
<dbReference type="NCBIfam" id="TIGR02937">
    <property type="entry name" value="sigma70-ECF"/>
    <property type="match status" value="1"/>
</dbReference>
<proteinExistence type="inferred from homology"/>
<dbReference type="Pfam" id="PF08281">
    <property type="entry name" value="Sigma70_r4_2"/>
    <property type="match status" value="1"/>
</dbReference>
<feature type="domain" description="RNA polymerase sigma factor 70 region 4 type 2" evidence="6">
    <location>
        <begin position="149"/>
        <end position="195"/>
    </location>
</feature>
<keyword evidence="3" id="KW-0731">Sigma factor</keyword>
<evidence type="ECO:0000256" key="2">
    <source>
        <dbReference type="ARBA" id="ARBA00023015"/>
    </source>
</evidence>
<dbReference type="SUPFAM" id="SSF88946">
    <property type="entry name" value="Sigma2 domain of RNA polymerase sigma factors"/>
    <property type="match status" value="1"/>
</dbReference>
<dbReference type="SUPFAM" id="SSF88659">
    <property type="entry name" value="Sigma3 and sigma4 domains of RNA polymerase sigma factors"/>
    <property type="match status" value="1"/>
</dbReference>
<dbReference type="InterPro" id="IPR039425">
    <property type="entry name" value="RNA_pol_sigma-70-like"/>
</dbReference>
<sequence>MATTDPKYIQVDSSRFAKSIPSANLADKSDIEIWSMFKKGHEGAFNFIYENYFPLLFKYGHRFTKNREVVKDAIQDLFIELRAGGQNLSDTDSIKYYLFKALRWKIQQYLKKRKRFLGEDKLPVDFTFEVVDSPEISLIRRQIDEEKKMRLQKSLQSLSKRQKEAIYYFYYEHLTYAQVASIMGMSNIKSARNLIYKAIDSLKKIINLISLTLLFSLFQ</sequence>
<evidence type="ECO:0000259" key="5">
    <source>
        <dbReference type="Pfam" id="PF04542"/>
    </source>
</evidence>